<feature type="region of interest" description="Disordered" evidence="1">
    <location>
        <begin position="1"/>
        <end position="28"/>
    </location>
</feature>
<evidence type="ECO:0000256" key="1">
    <source>
        <dbReference type="SAM" id="MobiDB-lite"/>
    </source>
</evidence>
<dbReference type="GeneID" id="19198575"/>
<keyword evidence="4" id="KW-1185">Reference proteome</keyword>
<name>A0A5M3MKU0_CONPW</name>
<organism evidence="3 4">
    <name type="scientific">Coniophora puteana (strain RWD-64-598)</name>
    <name type="common">Brown rot fungus</name>
    <dbReference type="NCBI Taxonomy" id="741705"/>
    <lineage>
        <taxon>Eukaryota</taxon>
        <taxon>Fungi</taxon>
        <taxon>Dikarya</taxon>
        <taxon>Basidiomycota</taxon>
        <taxon>Agaricomycotina</taxon>
        <taxon>Agaricomycetes</taxon>
        <taxon>Agaricomycetidae</taxon>
        <taxon>Boletales</taxon>
        <taxon>Coniophorineae</taxon>
        <taxon>Coniophoraceae</taxon>
        <taxon>Coniophora</taxon>
    </lineage>
</organism>
<dbReference type="RefSeq" id="XP_007769979.1">
    <property type="nucleotide sequence ID" value="XM_007771789.1"/>
</dbReference>
<evidence type="ECO:0000256" key="2">
    <source>
        <dbReference type="SAM" id="Phobius"/>
    </source>
</evidence>
<keyword evidence="2" id="KW-0812">Transmembrane</keyword>
<dbReference type="OMA" id="WKAIGRW"/>
<protein>
    <recommendedName>
        <fullName evidence="5">Pre-rRNA processing protein</fullName>
    </recommendedName>
</protein>
<dbReference type="AlphaFoldDB" id="A0A5M3MKU0"/>
<comment type="caution">
    <text evidence="3">The sequence shown here is derived from an EMBL/GenBank/DDBJ whole genome shotgun (WGS) entry which is preliminary data.</text>
</comment>
<evidence type="ECO:0000313" key="4">
    <source>
        <dbReference type="Proteomes" id="UP000053558"/>
    </source>
</evidence>
<proteinExistence type="predicted"/>
<accession>A0A5M3MKU0</accession>
<feature type="compositionally biased region" description="Polar residues" evidence="1">
    <location>
        <begin position="1"/>
        <end position="13"/>
    </location>
</feature>
<gene>
    <name evidence="3" type="ORF">CONPUDRAFT_106194</name>
</gene>
<evidence type="ECO:0008006" key="5">
    <source>
        <dbReference type="Google" id="ProtNLM"/>
    </source>
</evidence>
<evidence type="ECO:0000313" key="3">
    <source>
        <dbReference type="EMBL" id="EIW79590.1"/>
    </source>
</evidence>
<dbReference type="EMBL" id="JH711580">
    <property type="protein sequence ID" value="EIW79590.1"/>
    <property type="molecule type" value="Genomic_DNA"/>
</dbReference>
<dbReference type="OrthoDB" id="10039566at2759"/>
<keyword evidence="2" id="KW-0472">Membrane</keyword>
<dbReference type="KEGG" id="cput:CONPUDRAFT_106194"/>
<dbReference type="Proteomes" id="UP000053558">
    <property type="component" value="Unassembled WGS sequence"/>
</dbReference>
<feature type="transmembrane region" description="Helical" evidence="2">
    <location>
        <begin position="65"/>
        <end position="90"/>
    </location>
</feature>
<sequence length="651" mass="69585">MASQPQDGGQQPTAKGKARAKSIDDATERTPLLSSAAESSVNVAGDRDLEAVADASSHRWLWTRLFFVFFASLALCLVVFLILIIVGYTYASRLSSLTVQDFMERALVVDGPYRVDVLNVTENEGIWINVEGRVGVDAGSAIGVNTDDDGGTFGDMWKSFGRLGIHYIDRVSVELSPLTVSSARQPSSELVTVSPVPIELPITANPPRDSSWLTNVSTTLLVRPTNNSVDLLQFVQDAWTDHAASVVAQLPRIFVSGGGVHDGSWRQRVKFEKQNVQASLSMTIPPLPGLPTPGDDTPLPNVSKFVHLEGFSVSSQGKTVHLDANASVLNPAPSNFNMSLPSLPFIVSLPAGKNKTYMPIASVNTDPFFLTRPNVSLSIGGNVLPLQADASKALSNFVGRYLSVDQNPIAISSPLFPGLVLHTDFPSPQPKPHIMRNVTIKNMKLKPLGTSFVASGTVFARIVLPKGMDLSLDVVRVFPDVIVFDGEPPELGPIPPLSASDDDLPEVPLPNPLPPRAFGHIRPEQWLNASSVPEEGGDDTEGSSFIVTADIDEVPVGVLPGREKQFSDFVGKVIFGTQGALTGLQGVAAVGVNVEGLPLPGAANSSLVLTGLPFKGAVIIGKKSNPLPPVHFPHLPVPWWSSSEDDLEFNL</sequence>
<reference evidence="4" key="1">
    <citation type="journal article" date="2012" name="Science">
        <title>The Paleozoic origin of enzymatic lignin decomposition reconstructed from 31 fungal genomes.</title>
        <authorList>
            <person name="Floudas D."/>
            <person name="Binder M."/>
            <person name="Riley R."/>
            <person name="Barry K."/>
            <person name="Blanchette R.A."/>
            <person name="Henrissat B."/>
            <person name="Martinez A.T."/>
            <person name="Otillar R."/>
            <person name="Spatafora J.W."/>
            <person name="Yadav J.S."/>
            <person name="Aerts A."/>
            <person name="Benoit I."/>
            <person name="Boyd A."/>
            <person name="Carlson A."/>
            <person name="Copeland A."/>
            <person name="Coutinho P.M."/>
            <person name="de Vries R.P."/>
            <person name="Ferreira P."/>
            <person name="Findley K."/>
            <person name="Foster B."/>
            <person name="Gaskell J."/>
            <person name="Glotzer D."/>
            <person name="Gorecki P."/>
            <person name="Heitman J."/>
            <person name="Hesse C."/>
            <person name="Hori C."/>
            <person name="Igarashi K."/>
            <person name="Jurgens J.A."/>
            <person name="Kallen N."/>
            <person name="Kersten P."/>
            <person name="Kohler A."/>
            <person name="Kuees U."/>
            <person name="Kumar T.K.A."/>
            <person name="Kuo A."/>
            <person name="LaButti K."/>
            <person name="Larrondo L.F."/>
            <person name="Lindquist E."/>
            <person name="Ling A."/>
            <person name="Lombard V."/>
            <person name="Lucas S."/>
            <person name="Lundell T."/>
            <person name="Martin R."/>
            <person name="McLaughlin D.J."/>
            <person name="Morgenstern I."/>
            <person name="Morin E."/>
            <person name="Murat C."/>
            <person name="Nagy L.G."/>
            <person name="Nolan M."/>
            <person name="Ohm R.A."/>
            <person name="Patyshakuliyeva A."/>
            <person name="Rokas A."/>
            <person name="Ruiz-Duenas F.J."/>
            <person name="Sabat G."/>
            <person name="Salamov A."/>
            <person name="Samejima M."/>
            <person name="Schmutz J."/>
            <person name="Slot J.C."/>
            <person name="St John F."/>
            <person name="Stenlid J."/>
            <person name="Sun H."/>
            <person name="Sun S."/>
            <person name="Syed K."/>
            <person name="Tsang A."/>
            <person name="Wiebenga A."/>
            <person name="Young D."/>
            <person name="Pisabarro A."/>
            <person name="Eastwood D.C."/>
            <person name="Martin F."/>
            <person name="Cullen D."/>
            <person name="Grigoriev I.V."/>
            <person name="Hibbett D.S."/>
        </authorList>
    </citation>
    <scope>NUCLEOTIDE SEQUENCE [LARGE SCALE GENOMIC DNA]</scope>
    <source>
        <strain evidence="4">RWD-64-598 SS2</strain>
    </source>
</reference>
<keyword evidence="2" id="KW-1133">Transmembrane helix</keyword>